<feature type="transmembrane region" description="Helical" evidence="5">
    <location>
        <begin position="63"/>
        <end position="81"/>
    </location>
</feature>
<evidence type="ECO:0000313" key="6">
    <source>
        <dbReference type="EMBL" id="MDX4069113.1"/>
    </source>
</evidence>
<evidence type="ECO:0000313" key="7">
    <source>
        <dbReference type="Proteomes" id="UP001283691"/>
    </source>
</evidence>
<dbReference type="AlphaFoldDB" id="A0AAW9DA04"/>
<proteinExistence type="predicted"/>
<organism evidence="6 7">
    <name type="scientific">Aliarcobacter skirrowii</name>
    <dbReference type="NCBI Taxonomy" id="28200"/>
    <lineage>
        <taxon>Bacteria</taxon>
        <taxon>Pseudomonadati</taxon>
        <taxon>Campylobacterota</taxon>
        <taxon>Epsilonproteobacteria</taxon>
        <taxon>Campylobacterales</taxon>
        <taxon>Arcobacteraceae</taxon>
        <taxon>Aliarcobacter</taxon>
    </lineage>
</organism>
<dbReference type="Proteomes" id="UP001283691">
    <property type="component" value="Unassembled WGS sequence"/>
</dbReference>
<feature type="transmembrane region" description="Helical" evidence="5">
    <location>
        <begin position="31"/>
        <end position="51"/>
    </location>
</feature>
<comment type="caution">
    <text evidence="6">The sequence shown here is derived from an EMBL/GenBank/DDBJ whole genome shotgun (WGS) entry which is preliminary data.</text>
</comment>
<dbReference type="RefSeq" id="WP_319047877.1">
    <property type="nucleotide sequence ID" value="NZ_JAUQUR010000002.1"/>
</dbReference>
<sequence length="150" mass="16957">MGFIDKFLINGIVLAFGFLLSFSGLQKEVVYAYAFLLLIDYITGLMASYKAKEDISSDRMIRGALYKISLLGLLFAFGFFSKMTMLSQEVTNIIFVPIIIMLAVGELFSIVANVHCTKTGQRHKEQVVITDYILKYLKNYLDKKVGDKND</sequence>
<evidence type="ECO:0000256" key="5">
    <source>
        <dbReference type="SAM" id="Phobius"/>
    </source>
</evidence>
<dbReference type="Pfam" id="PF05105">
    <property type="entry name" value="Phage_holin_4_1"/>
    <property type="match status" value="1"/>
</dbReference>
<dbReference type="EMBL" id="JAUQUR010000002">
    <property type="protein sequence ID" value="MDX4069113.1"/>
    <property type="molecule type" value="Genomic_DNA"/>
</dbReference>
<dbReference type="GO" id="GO:0016020">
    <property type="term" value="C:membrane"/>
    <property type="evidence" value="ECO:0007669"/>
    <property type="project" value="UniProtKB-SubCell"/>
</dbReference>
<comment type="subcellular location">
    <subcellularLocation>
        <location evidence="1">Membrane</location>
        <topology evidence="1">Multi-pass membrane protein</topology>
    </subcellularLocation>
</comment>
<evidence type="ECO:0000256" key="1">
    <source>
        <dbReference type="ARBA" id="ARBA00004141"/>
    </source>
</evidence>
<keyword evidence="3 5" id="KW-1133">Transmembrane helix</keyword>
<dbReference type="InterPro" id="IPR006480">
    <property type="entry name" value="Phage_holin_4_1"/>
</dbReference>
<accession>A0AAW9DA04</accession>
<reference evidence="6" key="2">
    <citation type="submission" date="2023-07" db="EMBL/GenBank/DDBJ databases">
        <authorList>
            <person name="Zhang M."/>
            <person name="Zhou G."/>
        </authorList>
    </citation>
    <scope>NUCLEOTIDE SEQUENCE</scope>
    <source>
        <strain evidence="6">BJSY19SF1-2</strain>
    </source>
</reference>
<evidence type="ECO:0000256" key="4">
    <source>
        <dbReference type="ARBA" id="ARBA00023136"/>
    </source>
</evidence>
<name>A0AAW9DA04_9BACT</name>
<keyword evidence="2 5" id="KW-0812">Transmembrane</keyword>
<evidence type="ECO:0000256" key="3">
    <source>
        <dbReference type="ARBA" id="ARBA00022989"/>
    </source>
</evidence>
<evidence type="ECO:0000256" key="2">
    <source>
        <dbReference type="ARBA" id="ARBA00022692"/>
    </source>
</evidence>
<protein>
    <submittedName>
        <fullName evidence="6">Phage holin family protein</fullName>
    </submittedName>
</protein>
<feature type="transmembrane region" description="Helical" evidence="5">
    <location>
        <begin position="7"/>
        <end position="25"/>
    </location>
</feature>
<feature type="transmembrane region" description="Helical" evidence="5">
    <location>
        <begin position="93"/>
        <end position="114"/>
    </location>
</feature>
<keyword evidence="4 5" id="KW-0472">Membrane</keyword>
<reference evidence="6" key="1">
    <citation type="journal article" date="2023" name="Front. Microbiol.">
        <title>Genomic diversity and taxonomic marker for Arcobacter species.</title>
        <authorList>
            <person name="Zhou G."/>
            <person name="Gu Y."/>
            <person name="Wang H."/>
            <person name="Chen X."/>
            <person name="Zhang X."/>
            <person name="Shao Z."/>
            <person name="Yan X."/>
            <person name="Zhang J."/>
            <person name="Zhang M."/>
        </authorList>
    </citation>
    <scope>NUCLEOTIDE SEQUENCE</scope>
    <source>
        <strain evidence="6">BJSY19SF1-2</strain>
    </source>
</reference>
<gene>
    <name evidence="6" type="ORF">Q6A80_05170</name>
</gene>